<dbReference type="InterPro" id="IPR001087">
    <property type="entry name" value="GDSL"/>
</dbReference>
<dbReference type="OrthoDB" id="671439at2759"/>
<accession>A0A2G9I1B1</accession>
<proteinExistence type="inferred from homology"/>
<organism evidence="2 3">
    <name type="scientific">Handroanthus impetiginosus</name>
    <dbReference type="NCBI Taxonomy" id="429701"/>
    <lineage>
        <taxon>Eukaryota</taxon>
        <taxon>Viridiplantae</taxon>
        <taxon>Streptophyta</taxon>
        <taxon>Embryophyta</taxon>
        <taxon>Tracheophyta</taxon>
        <taxon>Spermatophyta</taxon>
        <taxon>Magnoliopsida</taxon>
        <taxon>eudicotyledons</taxon>
        <taxon>Gunneridae</taxon>
        <taxon>Pentapetalae</taxon>
        <taxon>asterids</taxon>
        <taxon>lamiids</taxon>
        <taxon>Lamiales</taxon>
        <taxon>Bignoniaceae</taxon>
        <taxon>Crescentiina</taxon>
        <taxon>Tabebuia alliance</taxon>
        <taxon>Handroanthus</taxon>
    </lineage>
</organism>
<sequence>MPELRRRVLYLYLSKEGSATSPIAVTIFFGANDAALLEGTGKKQHVPLEEYRDNLRKMVQHIKNWSPNTLVVLITPPPIDLQGRREYARSLCGDKASELPDRTNEVTGIYAEQCVSLAREFGLPLINLWSKMQETVGWQKKFLSDGLHLTPEGNAIVLQERHKIFDEAGFSDLPFDFPPHLEIDGENPEKAFVQQCAVV</sequence>
<dbReference type="STRING" id="429701.A0A2G9I1B1"/>
<protein>
    <submittedName>
        <fullName evidence="2">Isoamyl acetate-hydrolyzing esterase</fullName>
    </submittedName>
</protein>
<gene>
    <name evidence="2" type="ORF">CDL12_03743</name>
</gene>
<keyword evidence="3" id="KW-1185">Reference proteome</keyword>
<evidence type="ECO:0000256" key="1">
    <source>
        <dbReference type="ARBA" id="ARBA00008668"/>
    </source>
</evidence>
<dbReference type="EMBL" id="NKXS01000558">
    <property type="protein sequence ID" value="PIN23533.1"/>
    <property type="molecule type" value="Genomic_DNA"/>
</dbReference>
<dbReference type="Proteomes" id="UP000231279">
    <property type="component" value="Unassembled WGS sequence"/>
</dbReference>
<reference evidence="3" key="1">
    <citation type="journal article" date="2018" name="Gigascience">
        <title>Genome assembly of the Pink Ipe (Handroanthus impetiginosus, Bignoniaceae), a highly valued, ecologically keystone Neotropical timber forest tree.</title>
        <authorList>
            <person name="Silva-Junior O.B."/>
            <person name="Grattapaglia D."/>
            <person name="Novaes E."/>
            <person name="Collevatti R.G."/>
        </authorList>
    </citation>
    <scope>NUCLEOTIDE SEQUENCE [LARGE SCALE GENOMIC DNA]</scope>
    <source>
        <strain evidence="3">cv. UFG-1</strain>
    </source>
</reference>
<dbReference type="InterPro" id="IPR045136">
    <property type="entry name" value="Iah1-like"/>
</dbReference>
<evidence type="ECO:0000313" key="2">
    <source>
        <dbReference type="EMBL" id="PIN23533.1"/>
    </source>
</evidence>
<evidence type="ECO:0000313" key="3">
    <source>
        <dbReference type="Proteomes" id="UP000231279"/>
    </source>
</evidence>
<dbReference type="CDD" id="cd01838">
    <property type="entry name" value="Isoamyl_acetate_hydrolase_like"/>
    <property type="match status" value="1"/>
</dbReference>
<dbReference type="SUPFAM" id="SSF52266">
    <property type="entry name" value="SGNH hydrolase"/>
    <property type="match status" value="1"/>
</dbReference>
<dbReference type="PANTHER" id="PTHR14209:SF36">
    <property type="entry name" value="GDSL-LIKE LIPASE_ACYLHYDROLASE FAMILY PROTEIN, EXPRESSED"/>
    <property type="match status" value="1"/>
</dbReference>
<dbReference type="AlphaFoldDB" id="A0A2G9I1B1"/>
<dbReference type="InterPro" id="IPR036514">
    <property type="entry name" value="SGNH_hydro_sf"/>
</dbReference>
<comment type="caution">
    <text evidence="2">The sequence shown here is derived from an EMBL/GenBank/DDBJ whole genome shotgun (WGS) entry which is preliminary data.</text>
</comment>
<dbReference type="Pfam" id="PF00657">
    <property type="entry name" value="Lipase_GDSL"/>
    <property type="match status" value="1"/>
</dbReference>
<dbReference type="GO" id="GO:0016788">
    <property type="term" value="F:hydrolase activity, acting on ester bonds"/>
    <property type="evidence" value="ECO:0007669"/>
    <property type="project" value="InterPro"/>
</dbReference>
<comment type="similarity">
    <text evidence="1">Belongs to the 'GDSL' lipolytic enzyme family.</text>
</comment>
<dbReference type="Gene3D" id="3.40.50.1110">
    <property type="entry name" value="SGNH hydrolase"/>
    <property type="match status" value="1"/>
</dbReference>
<dbReference type="PANTHER" id="PTHR14209">
    <property type="entry name" value="ISOAMYL ACETATE-HYDROLYZING ESTERASE 1"/>
    <property type="match status" value="1"/>
</dbReference>
<name>A0A2G9I1B1_9LAMI</name>